<dbReference type="PROSITE" id="PS51257">
    <property type="entry name" value="PROKAR_LIPOPROTEIN"/>
    <property type="match status" value="1"/>
</dbReference>
<dbReference type="Proteomes" id="UP000050488">
    <property type="component" value="Unassembled WGS sequence"/>
</dbReference>
<dbReference type="EMBL" id="LKEV01000005">
    <property type="protein sequence ID" value="KQB85875.1"/>
    <property type="molecule type" value="Genomic_DNA"/>
</dbReference>
<gene>
    <name evidence="2" type="ORF">Clow_01615</name>
</gene>
<protein>
    <submittedName>
        <fullName evidence="2">Uncharacterized protein</fullName>
    </submittedName>
</protein>
<keyword evidence="1" id="KW-1133">Transmembrane helix</keyword>
<keyword evidence="1" id="KW-0472">Membrane</keyword>
<evidence type="ECO:0000313" key="3">
    <source>
        <dbReference type="Proteomes" id="UP000050488"/>
    </source>
</evidence>
<accession>A0A0Q0Z8E9</accession>
<dbReference type="STRING" id="1544413.Clow_01615"/>
<keyword evidence="3" id="KW-1185">Reference proteome</keyword>
<feature type="transmembrane region" description="Helical" evidence="1">
    <location>
        <begin position="79"/>
        <end position="101"/>
    </location>
</feature>
<keyword evidence="1" id="KW-0812">Transmembrane</keyword>
<dbReference type="AlphaFoldDB" id="A0A0Q0Z8E9"/>
<comment type="caution">
    <text evidence="2">The sequence shown here is derived from an EMBL/GenBank/DDBJ whole genome shotgun (WGS) entry which is preliminary data.</text>
</comment>
<evidence type="ECO:0000313" key="2">
    <source>
        <dbReference type="EMBL" id="KQB85875.1"/>
    </source>
</evidence>
<dbReference type="PATRIC" id="fig|1544413.3.peg.1620"/>
<organism evidence="2 3">
    <name type="scientific">Corynebacterium lowii</name>
    <dbReference type="NCBI Taxonomy" id="1544413"/>
    <lineage>
        <taxon>Bacteria</taxon>
        <taxon>Bacillati</taxon>
        <taxon>Actinomycetota</taxon>
        <taxon>Actinomycetes</taxon>
        <taxon>Mycobacteriales</taxon>
        <taxon>Corynebacteriaceae</taxon>
        <taxon>Corynebacterium</taxon>
    </lineage>
</organism>
<reference evidence="2 3" key="1">
    <citation type="submission" date="2015-10" db="EMBL/GenBank/DDBJ databases">
        <title>Corynebacteirum lowii and Corynebacterium oculi species nova, derived from human clinical disease and and emended description of Corynebacterium mastiditis.</title>
        <authorList>
            <person name="Bernard K."/>
            <person name="Pacheco A.L."/>
            <person name="Mcdougall C."/>
            <person name="Burtx T."/>
            <person name="Weibe D."/>
            <person name="Tyler S."/>
            <person name="Olson A.B."/>
            <person name="Cnockaert M."/>
            <person name="Eguchi H."/>
            <person name="Kuwahara T."/>
            <person name="Nakayama-Imaohji H."/>
            <person name="Boudewijins M."/>
            <person name="Van Hoecke F."/>
            <person name="Bernier A.-M."/>
            <person name="Vandamme P."/>
        </authorList>
    </citation>
    <scope>NUCLEOTIDE SEQUENCE [LARGE SCALE GENOMIC DNA]</scope>
    <source>
        <strain evidence="2 3">NML 130206</strain>
    </source>
</reference>
<evidence type="ECO:0000256" key="1">
    <source>
        <dbReference type="SAM" id="Phobius"/>
    </source>
</evidence>
<proteinExistence type="predicted"/>
<name>A0A0Q0Z8E9_9CORY</name>
<dbReference type="RefSeq" id="WP_055178231.1">
    <property type="nucleotide sequence ID" value="NZ_LKEV01000005.1"/>
</dbReference>
<sequence>MRDWQAAAIAVGIASVMSAACATSGWLAPLGIALTSFALTALALRAGYLPGLSPAAPRALICASALGLALLALSPTGPLGALGGLLGAAAFCAVSVGVYAVTREK</sequence>